<keyword evidence="3" id="KW-1185">Reference proteome</keyword>
<dbReference type="PANTHER" id="PTHR32419:SF6">
    <property type="entry name" value="GLUTATHIONE S-TRANSFERASE OMEGA-LIKE 1-RELATED"/>
    <property type="match status" value="1"/>
</dbReference>
<organism evidence="2 3">
    <name type="scientific">Microbispora amethystogenes</name>
    <dbReference type="NCBI Taxonomy" id="1427754"/>
    <lineage>
        <taxon>Bacteria</taxon>
        <taxon>Bacillati</taxon>
        <taxon>Actinomycetota</taxon>
        <taxon>Actinomycetes</taxon>
        <taxon>Streptosporangiales</taxon>
        <taxon>Streptosporangiaceae</taxon>
        <taxon>Microbispora</taxon>
    </lineage>
</organism>
<dbReference type="PANTHER" id="PTHR32419">
    <property type="entry name" value="GLUTATHIONYL-HYDROQUINONE REDUCTASE"/>
    <property type="match status" value="1"/>
</dbReference>
<dbReference type="PIRSF" id="PIRSF015753">
    <property type="entry name" value="GST"/>
    <property type="match status" value="1"/>
</dbReference>
<dbReference type="SUPFAM" id="SSF52833">
    <property type="entry name" value="Thioredoxin-like"/>
    <property type="match status" value="1"/>
</dbReference>
<feature type="domain" description="GST C-terminal" evidence="1">
    <location>
        <begin position="183"/>
        <end position="310"/>
    </location>
</feature>
<dbReference type="InterPro" id="IPR040079">
    <property type="entry name" value="Glutathione_S-Trfase"/>
</dbReference>
<dbReference type="InterPro" id="IPR036249">
    <property type="entry name" value="Thioredoxin-like_sf"/>
</dbReference>
<dbReference type="PROSITE" id="PS50405">
    <property type="entry name" value="GST_CTER"/>
    <property type="match status" value="1"/>
</dbReference>
<protein>
    <submittedName>
        <fullName evidence="2">Glutathione-dependent reductase</fullName>
    </submittedName>
</protein>
<accession>A0ABQ4FIR0</accession>
<dbReference type="RefSeq" id="WP_204287426.1">
    <property type="nucleotide sequence ID" value="NZ_BAABEJ010000002.1"/>
</dbReference>
<dbReference type="CDD" id="cd03190">
    <property type="entry name" value="GST_C_Omega_like"/>
    <property type="match status" value="1"/>
</dbReference>
<evidence type="ECO:0000313" key="3">
    <source>
        <dbReference type="Proteomes" id="UP000651728"/>
    </source>
</evidence>
<dbReference type="Gene3D" id="1.20.1050.10">
    <property type="match status" value="1"/>
</dbReference>
<dbReference type="Gene3D" id="3.40.30.10">
    <property type="entry name" value="Glutaredoxin"/>
    <property type="match status" value="1"/>
</dbReference>
<dbReference type="SFLD" id="SFLDS00019">
    <property type="entry name" value="Glutathione_Transferase_(cytos"/>
    <property type="match status" value="1"/>
</dbReference>
<proteinExistence type="predicted"/>
<dbReference type="InterPro" id="IPR010987">
    <property type="entry name" value="Glutathione-S-Trfase_C-like"/>
</dbReference>
<evidence type="ECO:0000313" key="2">
    <source>
        <dbReference type="EMBL" id="GIH34638.1"/>
    </source>
</evidence>
<dbReference type="SUPFAM" id="SSF47616">
    <property type="entry name" value="GST C-terminal domain-like"/>
    <property type="match status" value="1"/>
</dbReference>
<dbReference type="InterPro" id="IPR047047">
    <property type="entry name" value="GST_Omega-like_C"/>
</dbReference>
<evidence type="ECO:0000259" key="1">
    <source>
        <dbReference type="PROSITE" id="PS50405"/>
    </source>
</evidence>
<dbReference type="SFLD" id="SFLDG01206">
    <property type="entry name" value="Xi.1"/>
    <property type="match status" value="1"/>
</dbReference>
<sequence length="330" mass="36640">MTTTAPVASPVDFATYGDYTLKAATRPDGSFARPLYRFRDRVTADGVTADGVTADGDGGFPAEPGRYHLYVSLACPWAHRSVIVRALLGLEDVVTMSVVDPVRDGRGWAFREGPGHGPDEVNGFTLLREAYEATEPGYDGHVSVPVLWDRRTGRIVSNNFPDISLDLGQAFGRWARPGVDLYPEDLRAEIDALNERVYADVNNGVYKCGFAESQEAYDAAVTALFAALGELDERLAGRRYLFGDRITEADVRLWVTLARFDTVYVTHFKANIRRLADHPNLWRYARDLYANPAFGGTTDFGHIKRHYYGTHPKINPLRIVPAGPVVDWSL</sequence>
<dbReference type="InterPro" id="IPR036282">
    <property type="entry name" value="Glutathione-S-Trfase_C_sf"/>
</dbReference>
<reference evidence="2 3" key="1">
    <citation type="submission" date="2021-01" db="EMBL/GenBank/DDBJ databases">
        <title>Whole genome shotgun sequence of Microbispora amethystogenes NBRC 101907.</title>
        <authorList>
            <person name="Komaki H."/>
            <person name="Tamura T."/>
        </authorList>
    </citation>
    <scope>NUCLEOTIDE SEQUENCE [LARGE SCALE GENOMIC DNA]</scope>
    <source>
        <strain evidence="2 3">NBRC 101907</strain>
    </source>
</reference>
<dbReference type="Pfam" id="PF13410">
    <property type="entry name" value="GST_C_2"/>
    <property type="match status" value="1"/>
</dbReference>
<dbReference type="EMBL" id="BOOB01000037">
    <property type="protein sequence ID" value="GIH34638.1"/>
    <property type="molecule type" value="Genomic_DNA"/>
</dbReference>
<dbReference type="Proteomes" id="UP000651728">
    <property type="component" value="Unassembled WGS sequence"/>
</dbReference>
<dbReference type="SFLD" id="SFLDG01148">
    <property type="entry name" value="Xi_(cytGST)"/>
    <property type="match status" value="1"/>
</dbReference>
<comment type="caution">
    <text evidence="2">The sequence shown here is derived from an EMBL/GenBank/DDBJ whole genome shotgun (WGS) entry which is preliminary data.</text>
</comment>
<gene>
    <name evidence="2" type="ORF">Mam01_48020</name>
</gene>
<dbReference type="InterPro" id="IPR016639">
    <property type="entry name" value="GST_Omega/GSH"/>
</dbReference>
<name>A0ABQ4FIR0_9ACTN</name>